<dbReference type="Gene3D" id="1.10.1660.10">
    <property type="match status" value="1"/>
</dbReference>
<dbReference type="Proteomes" id="UP000711047">
    <property type="component" value="Unassembled WGS sequence"/>
</dbReference>
<feature type="domain" description="HTH merR-type" evidence="4">
    <location>
        <begin position="1"/>
        <end position="71"/>
    </location>
</feature>
<keyword evidence="2" id="KW-0238">DNA-binding</keyword>
<dbReference type="InterPro" id="IPR009061">
    <property type="entry name" value="DNA-bd_dom_put_sf"/>
</dbReference>
<gene>
    <name evidence="5" type="ORF">HQN87_25000</name>
</gene>
<dbReference type="Pfam" id="PF13411">
    <property type="entry name" value="MerR_1"/>
    <property type="match status" value="1"/>
</dbReference>
<dbReference type="SUPFAM" id="SSF46955">
    <property type="entry name" value="Putative DNA-binding domain"/>
    <property type="match status" value="1"/>
</dbReference>
<name>A0ABX2DV64_9BACL</name>
<dbReference type="PROSITE" id="PS50937">
    <property type="entry name" value="HTH_MERR_2"/>
    <property type="match status" value="1"/>
</dbReference>
<proteinExistence type="predicted"/>
<dbReference type="CDD" id="cd00592">
    <property type="entry name" value="HTH_MerR-like"/>
    <property type="match status" value="1"/>
</dbReference>
<evidence type="ECO:0000313" key="5">
    <source>
        <dbReference type="EMBL" id="NQX48594.1"/>
    </source>
</evidence>
<comment type="caution">
    <text evidence="5">The sequence shown here is derived from an EMBL/GenBank/DDBJ whole genome shotgun (WGS) entry which is preliminary data.</text>
</comment>
<keyword evidence="3" id="KW-0804">Transcription</keyword>
<keyword evidence="1" id="KW-0805">Transcription regulation</keyword>
<dbReference type="SMART" id="SM00422">
    <property type="entry name" value="HTH_MERR"/>
    <property type="match status" value="1"/>
</dbReference>
<protein>
    <submittedName>
        <fullName evidence="5">MerR family transcriptional regulator</fullName>
    </submittedName>
</protein>
<dbReference type="PANTHER" id="PTHR30204:SF94">
    <property type="entry name" value="HEAVY METAL-DEPENDENT TRANSCRIPTIONAL REGULATOR HI_0293-RELATED"/>
    <property type="match status" value="1"/>
</dbReference>
<evidence type="ECO:0000256" key="3">
    <source>
        <dbReference type="ARBA" id="ARBA00023163"/>
    </source>
</evidence>
<evidence type="ECO:0000256" key="1">
    <source>
        <dbReference type="ARBA" id="ARBA00023015"/>
    </source>
</evidence>
<reference evidence="5 6" key="1">
    <citation type="submission" date="2020-05" db="EMBL/GenBank/DDBJ databases">
        <title>Paenibacillus glebae, sp. nov., Paenibacillus humi sp. nov., Paenibacillus pedi sp. nov., Paenibacillus terrestris sp. nov. and Paenibacillus terricola sp. nov., isolated from a forest top soil sample.</title>
        <authorList>
            <person name="Qi S."/>
            <person name="Carlier A."/>
            <person name="Cnockaert M."/>
            <person name="Vandamme P."/>
        </authorList>
    </citation>
    <scope>NUCLEOTIDE SEQUENCE [LARGE SCALE GENOMIC DNA]</scope>
    <source>
        <strain evidence="5 6">LMG 29502</strain>
    </source>
</reference>
<evidence type="ECO:0000256" key="2">
    <source>
        <dbReference type="ARBA" id="ARBA00023125"/>
    </source>
</evidence>
<dbReference type="InterPro" id="IPR047057">
    <property type="entry name" value="MerR_fam"/>
</dbReference>
<dbReference type="InterPro" id="IPR000551">
    <property type="entry name" value="MerR-type_HTH_dom"/>
</dbReference>
<sequence>MKASEVSRLMGLPVSTLRFYERKQLIPEQYISRDDNNYRVYHEDVIAFLEDIKTLLSVNFTIQEIILLINENENSYVEKNALVKGKIQYIQELEEKLKASKTFLADVLEGNARFQTPCKSVDTIK</sequence>
<evidence type="ECO:0000313" key="6">
    <source>
        <dbReference type="Proteomes" id="UP000711047"/>
    </source>
</evidence>
<keyword evidence="6" id="KW-1185">Reference proteome</keyword>
<evidence type="ECO:0000259" key="4">
    <source>
        <dbReference type="PROSITE" id="PS50937"/>
    </source>
</evidence>
<accession>A0ABX2DV64</accession>
<dbReference type="PANTHER" id="PTHR30204">
    <property type="entry name" value="REDOX-CYCLING DRUG-SENSING TRANSCRIPTIONAL ACTIVATOR SOXR"/>
    <property type="match status" value="1"/>
</dbReference>
<dbReference type="EMBL" id="JABMKX010000016">
    <property type="protein sequence ID" value="NQX48594.1"/>
    <property type="molecule type" value="Genomic_DNA"/>
</dbReference>
<organism evidence="5 6">
    <name type="scientific">Paenibacillus tritici</name>
    <dbReference type="NCBI Taxonomy" id="1873425"/>
    <lineage>
        <taxon>Bacteria</taxon>
        <taxon>Bacillati</taxon>
        <taxon>Bacillota</taxon>
        <taxon>Bacilli</taxon>
        <taxon>Bacillales</taxon>
        <taxon>Paenibacillaceae</taxon>
        <taxon>Paenibacillus</taxon>
    </lineage>
</organism>